<evidence type="ECO:0000256" key="1">
    <source>
        <dbReference type="SAM" id="MobiDB-lite"/>
    </source>
</evidence>
<comment type="caution">
    <text evidence="2">The sequence shown here is derived from an EMBL/GenBank/DDBJ whole genome shotgun (WGS) entry which is preliminary data.</text>
</comment>
<sequence>MENNHSDGLAEDDAQLIPEVVATKAIDESSSEMLMSINDFIDAKSLEERYSTAQTDCSCMSDDPVEVTSDESQEDGDADSGAEEKDDDEDEHSETDEGDIATEIETYLHSVSIYQGKQNN</sequence>
<keyword evidence="3" id="KW-1185">Reference proteome</keyword>
<protein>
    <submittedName>
        <fullName evidence="2">Uncharacterized protein</fullName>
    </submittedName>
</protein>
<proteinExistence type="predicted"/>
<organism evidence="2 3">
    <name type="scientific">Pythium oligandrum</name>
    <name type="common">Mycoparasitic fungus</name>
    <dbReference type="NCBI Taxonomy" id="41045"/>
    <lineage>
        <taxon>Eukaryota</taxon>
        <taxon>Sar</taxon>
        <taxon>Stramenopiles</taxon>
        <taxon>Oomycota</taxon>
        <taxon>Peronosporomycetes</taxon>
        <taxon>Pythiales</taxon>
        <taxon>Pythiaceae</taxon>
        <taxon>Pythium</taxon>
    </lineage>
</organism>
<evidence type="ECO:0000313" key="3">
    <source>
        <dbReference type="Proteomes" id="UP000794436"/>
    </source>
</evidence>
<accession>A0A8K1CJ12</accession>
<evidence type="ECO:0000313" key="2">
    <source>
        <dbReference type="EMBL" id="TMW64342.1"/>
    </source>
</evidence>
<dbReference type="Proteomes" id="UP000794436">
    <property type="component" value="Unassembled WGS sequence"/>
</dbReference>
<feature type="compositionally biased region" description="Acidic residues" evidence="1">
    <location>
        <begin position="63"/>
        <end position="101"/>
    </location>
</feature>
<dbReference type="AlphaFoldDB" id="A0A8K1CJ12"/>
<name>A0A8K1CJ12_PYTOL</name>
<gene>
    <name evidence="2" type="ORF">Poli38472_012964</name>
</gene>
<dbReference type="EMBL" id="SPLM01000040">
    <property type="protein sequence ID" value="TMW64342.1"/>
    <property type="molecule type" value="Genomic_DNA"/>
</dbReference>
<reference evidence="2" key="1">
    <citation type="submission" date="2019-03" db="EMBL/GenBank/DDBJ databases">
        <title>Long read genome sequence of the mycoparasitic Pythium oligandrum ATCC 38472 isolated from sugarbeet rhizosphere.</title>
        <authorList>
            <person name="Gaulin E."/>
        </authorList>
    </citation>
    <scope>NUCLEOTIDE SEQUENCE</scope>
    <source>
        <strain evidence="2">ATCC 38472_TT</strain>
    </source>
</reference>
<feature type="region of interest" description="Disordered" evidence="1">
    <location>
        <begin position="51"/>
        <end position="101"/>
    </location>
</feature>